<feature type="repeat" description="ANK" evidence="1">
    <location>
        <begin position="73"/>
        <end position="105"/>
    </location>
</feature>
<evidence type="ECO:0000256" key="1">
    <source>
        <dbReference type="PROSITE-ProRule" id="PRU00023"/>
    </source>
</evidence>
<accession>A0ABS6MVN6</accession>
<dbReference type="PROSITE" id="PS50088">
    <property type="entry name" value="ANK_REPEAT"/>
    <property type="match status" value="2"/>
</dbReference>
<organism evidence="2 3">
    <name type="scientific">Geopseudomonas aromaticivorans</name>
    <dbReference type="NCBI Taxonomy" id="2849492"/>
    <lineage>
        <taxon>Bacteria</taxon>
        <taxon>Pseudomonadati</taxon>
        <taxon>Pseudomonadota</taxon>
        <taxon>Gammaproteobacteria</taxon>
        <taxon>Pseudomonadales</taxon>
        <taxon>Pseudomonadaceae</taxon>
        <taxon>Geopseudomonas</taxon>
    </lineage>
</organism>
<sequence>MGHEPKRHATLEEILASASDVLFPAEMGEKVVSISSTDCDGDTPLHVMVWRDDAYAVKVLLAAGAAPNAIGDMGETPLHVAVSKGNFTIADALLRAGAKANIRSELNETAQERAIRKGGEIAKLFAQLNAT</sequence>
<evidence type="ECO:0000313" key="2">
    <source>
        <dbReference type="EMBL" id="MBV2132873.1"/>
    </source>
</evidence>
<dbReference type="PROSITE" id="PS50297">
    <property type="entry name" value="ANK_REP_REGION"/>
    <property type="match status" value="2"/>
</dbReference>
<gene>
    <name evidence="2" type="ORF">KRX52_08680</name>
</gene>
<dbReference type="SMART" id="SM00248">
    <property type="entry name" value="ANK"/>
    <property type="match status" value="2"/>
</dbReference>
<proteinExistence type="predicted"/>
<name>A0ABS6MVN6_9GAMM</name>
<protein>
    <submittedName>
        <fullName evidence="2">Ankyrin repeat domain-containing protein</fullName>
    </submittedName>
</protein>
<dbReference type="Pfam" id="PF12796">
    <property type="entry name" value="Ank_2"/>
    <property type="match status" value="1"/>
</dbReference>
<keyword evidence="3" id="KW-1185">Reference proteome</keyword>
<dbReference type="PANTHER" id="PTHR24198">
    <property type="entry name" value="ANKYRIN REPEAT AND PROTEIN KINASE DOMAIN-CONTAINING PROTEIN"/>
    <property type="match status" value="1"/>
</dbReference>
<dbReference type="InterPro" id="IPR002110">
    <property type="entry name" value="Ankyrin_rpt"/>
</dbReference>
<dbReference type="Proteomes" id="UP000813068">
    <property type="component" value="Unassembled WGS sequence"/>
</dbReference>
<dbReference type="PANTHER" id="PTHR24198:SF165">
    <property type="entry name" value="ANKYRIN REPEAT-CONTAINING PROTEIN-RELATED"/>
    <property type="match status" value="1"/>
</dbReference>
<reference evidence="2 3" key="1">
    <citation type="submission" date="2021-06" db="EMBL/GenBank/DDBJ databases">
        <title>Differences between aerobic and microaerobic xylene degrading microbial communities.</title>
        <authorList>
            <person name="Banerjee S."/>
            <person name="Tancsics A."/>
        </authorList>
    </citation>
    <scope>NUCLEOTIDE SEQUENCE [LARGE SCALE GENOMIC DNA]</scope>
    <source>
        <strain evidence="2 3">MAP12</strain>
    </source>
</reference>
<feature type="repeat" description="ANK" evidence="1">
    <location>
        <begin position="40"/>
        <end position="72"/>
    </location>
</feature>
<dbReference type="RefSeq" id="WP_217681339.1">
    <property type="nucleotide sequence ID" value="NZ_JAHRGL010000019.1"/>
</dbReference>
<keyword evidence="1" id="KW-0040">ANK repeat</keyword>
<comment type="caution">
    <text evidence="2">The sequence shown here is derived from an EMBL/GenBank/DDBJ whole genome shotgun (WGS) entry which is preliminary data.</text>
</comment>
<dbReference type="EMBL" id="JAHRGL010000019">
    <property type="protein sequence ID" value="MBV2132873.1"/>
    <property type="molecule type" value="Genomic_DNA"/>
</dbReference>
<evidence type="ECO:0000313" key="3">
    <source>
        <dbReference type="Proteomes" id="UP000813068"/>
    </source>
</evidence>